<name>A0A0H3G3Q7_ZYMMA</name>
<dbReference type="EMBL" id="CP002850">
    <property type="protein sequence ID" value="AEH63259.1"/>
    <property type="molecule type" value="Genomic_DNA"/>
</dbReference>
<sequence length="142" mass="16908">MKIKTTTEIKNILLNMVDILIENKDYCRGRILYHLANKIEKEPNHTRHNIKKLYGHFGNFFDLENNREFKILKDKLHAFLFRDFQLVPQTVHSDRIQENYAMKPVVNQHRKGLISAPVNAVVNGLSKIRNDIRRTYSFLFKR</sequence>
<dbReference type="Proteomes" id="UP000001494">
    <property type="component" value="Chromosome"/>
</dbReference>
<evidence type="ECO:0000313" key="2">
    <source>
        <dbReference type="Proteomes" id="UP000001494"/>
    </source>
</evidence>
<dbReference type="OrthoDB" id="7596647at2"/>
<dbReference type="KEGG" id="zmm:Zmob_1439"/>
<organism evidence="1 2">
    <name type="scientific">Zymomonas mobilis subsp. mobilis (strain ATCC 10988 / DSM 424 / LMG 404 / NCIMB 8938 / NRRL B-806 / ZM1)</name>
    <dbReference type="NCBI Taxonomy" id="555217"/>
    <lineage>
        <taxon>Bacteria</taxon>
        <taxon>Pseudomonadati</taxon>
        <taxon>Pseudomonadota</taxon>
        <taxon>Alphaproteobacteria</taxon>
        <taxon>Sphingomonadales</taxon>
        <taxon>Zymomonadaceae</taxon>
        <taxon>Zymomonas</taxon>
    </lineage>
</organism>
<protein>
    <submittedName>
        <fullName evidence="1">Uncharacterized protein</fullName>
    </submittedName>
</protein>
<evidence type="ECO:0000313" key="1">
    <source>
        <dbReference type="EMBL" id="AEH63259.1"/>
    </source>
</evidence>
<dbReference type="GeneID" id="79904972"/>
<dbReference type="RefSeq" id="WP_011241448.1">
    <property type="nucleotide sequence ID" value="NC_017262.1"/>
</dbReference>
<reference evidence="1 2" key="1">
    <citation type="journal article" date="2011" name="J. Bacteriol.">
        <title>Genome sequence of the ethanol-producing Zymomonas mobilis subsp. mobilis lectotype strain ATCC 10988.</title>
        <authorList>
            <person name="Pappas K.M."/>
            <person name="Kouvelis V.N."/>
            <person name="Saunders E."/>
            <person name="Brettin T.S."/>
            <person name="Bruce D."/>
            <person name="Detter C."/>
            <person name="Balakireva M."/>
            <person name="Han C.S."/>
            <person name="Savvakis G."/>
            <person name="Kyrpides N.C."/>
            <person name="Typas M.A."/>
        </authorList>
    </citation>
    <scope>NUCLEOTIDE SEQUENCE [LARGE SCALE GENOMIC DNA]</scope>
    <source>
        <strain evidence="2">ATCC 10988 / DSM 424 / CCUG 17860 / LMG 404 / NCIMB 8938 / NRRL B-806 / ZM1</strain>
    </source>
</reference>
<proteinExistence type="predicted"/>
<dbReference type="AlphaFoldDB" id="A0A0H3G3Q7"/>
<accession>A0A0H3G3Q7</accession>
<gene>
    <name evidence="1" type="ordered locus">Zmob_1439</name>
</gene>
<dbReference type="HOGENOM" id="CLU_1834419_0_0_5"/>